<name>A0A1F7GA14_9BACT</name>
<comment type="caution">
    <text evidence="1">The sequence shown here is derived from an EMBL/GenBank/DDBJ whole genome shotgun (WGS) entry which is preliminary data.</text>
</comment>
<gene>
    <name evidence="1" type="ORF">A2774_00530</name>
</gene>
<dbReference type="Proteomes" id="UP000177208">
    <property type="component" value="Unassembled WGS sequence"/>
</dbReference>
<reference evidence="1 2" key="1">
    <citation type="journal article" date="2016" name="Nat. Commun.">
        <title>Thousands of microbial genomes shed light on interconnected biogeochemical processes in an aquifer system.</title>
        <authorList>
            <person name="Anantharaman K."/>
            <person name="Brown C.T."/>
            <person name="Hug L.A."/>
            <person name="Sharon I."/>
            <person name="Castelle C.J."/>
            <person name="Probst A.J."/>
            <person name="Thomas B.C."/>
            <person name="Singh A."/>
            <person name="Wilkins M.J."/>
            <person name="Karaoz U."/>
            <person name="Brodie E.L."/>
            <person name="Williams K.H."/>
            <person name="Hubbard S.S."/>
            <person name="Banfield J.F."/>
        </authorList>
    </citation>
    <scope>NUCLEOTIDE SEQUENCE [LARGE SCALE GENOMIC DNA]</scope>
</reference>
<accession>A0A1F7GA14</accession>
<proteinExistence type="predicted"/>
<sequence>MRFFFFLFLLRRLTSRFKKGGFDGLSAEHFDFAQCKAGAESATSRPPFNSYWLALLNFVCIFYKQQIQKQFIYTHPTFILPNKSHIYR</sequence>
<organism evidence="1 2">
    <name type="scientific">Candidatus Roizmanbacteria bacterium RIFCSPHIGHO2_01_FULL_39_12c</name>
    <dbReference type="NCBI Taxonomy" id="1802031"/>
    <lineage>
        <taxon>Bacteria</taxon>
        <taxon>Candidatus Roizmaniibacteriota</taxon>
    </lineage>
</organism>
<evidence type="ECO:0000313" key="2">
    <source>
        <dbReference type="Proteomes" id="UP000177208"/>
    </source>
</evidence>
<dbReference type="AlphaFoldDB" id="A0A1F7GA14"/>
<evidence type="ECO:0000313" key="1">
    <source>
        <dbReference type="EMBL" id="OGK15716.1"/>
    </source>
</evidence>
<protein>
    <submittedName>
        <fullName evidence="1">Uncharacterized protein</fullName>
    </submittedName>
</protein>
<dbReference type="EMBL" id="MFZG01000033">
    <property type="protein sequence ID" value="OGK15716.1"/>
    <property type="molecule type" value="Genomic_DNA"/>
</dbReference>